<dbReference type="InterPro" id="IPR038056">
    <property type="entry name" value="YjbR-like_sf"/>
</dbReference>
<dbReference type="InterPro" id="IPR058532">
    <property type="entry name" value="YjbR/MT2646/Rv2570-like"/>
</dbReference>
<dbReference type="PANTHER" id="PTHR35145:SF1">
    <property type="entry name" value="CYTOPLASMIC PROTEIN"/>
    <property type="match status" value="1"/>
</dbReference>
<organism evidence="1 2">
    <name type="scientific">Rodentibacter myodis</name>
    <dbReference type="NCBI Taxonomy" id="1907939"/>
    <lineage>
        <taxon>Bacteria</taxon>
        <taxon>Pseudomonadati</taxon>
        <taxon>Pseudomonadota</taxon>
        <taxon>Gammaproteobacteria</taxon>
        <taxon>Pasteurellales</taxon>
        <taxon>Pasteurellaceae</taxon>
        <taxon>Rodentibacter</taxon>
    </lineage>
</organism>
<name>A0A1V3JH28_9PAST</name>
<protein>
    <submittedName>
        <fullName evidence="1">MmcQ protein</fullName>
    </submittedName>
</protein>
<accession>A0A1V3JH28</accession>
<dbReference type="Gene3D" id="3.90.1150.30">
    <property type="match status" value="1"/>
</dbReference>
<reference evidence="1 2" key="1">
    <citation type="submission" date="2016-10" db="EMBL/GenBank/DDBJ databases">
        <title>Rodentibacter gen. nov. and new species.</title>
        <authorList>
            <person name="Christensen H."/>
        </authorList>
    </citation>
    <scope>NUCLEOTIDE SEQUENCE [LARGE SCALE GENOMIC DNA]</scope>
    <source>
        <strain evidence="1 2">Ac151</strain>
    </source>
</reference>
<evidence type="ECO:0000313" key="1">
    <source>
        <dbReference type="EMBL" id="OOF55602.1"/>
    </source>
</evidence>
<dbReference type="STRING" id="1907939.BKL49_11205"/>
<dbReference type="AlphaFoldDB" id="A0A1V3JH28"/>
<dbReference type="Proteomes" id="UP000188602">
    <property type="component" value="Unassembled WGS sequence"/>
</dbReference>
<dbReference type="SUPFAM" id="SSF142906">
    <property type="entry name" value="YjbR-like"/>
    <property type="match status" value="1"/>
</dbReference>
<comment type="caution">
    <text evidence="1">The sequence shown here is derived from an EMBL/GenBank/DDBJ whole genome shotgun (WGS) entry which is preliminary data.</text>
</comment>
<dbReference type="EMBL" id="MLHQ01000036">
    <property type="protein sequence ID" value="OOF55602.1"/>
    <property type="molecule type" value="Genomic_DNA"/>
</dbReference>
<dbReference type="Pfam" id="PF04237">
    <property type="entry name" value="YjbR"/>
    <property type="match status" value="1"/>
</dbReference>
<dbReference type="PANTHER" id="PTHR35145">
    <property type="entry name" value="CYTOPLASMIC PROTEIN-RELATED"/>
    <property type="match status" value="1"/>
</dbReference>
<proteinExistence type="predicted"/>
<sequence length="122" mass="14490">MDVITLRTEIEQRYSTQAEYLWAKFPDYAVFRHQNNRKWFAILMPLESTKLGIKEEGKITIITLKAKLEEIGSLRMMEGVYPAYHMNKEHWLSLNLSEIDHNLLFELLDESFTLTAQKLRKK</sequence>
<dbReference type="RefSeq" id="WP_077425527.1">
    <property type="nucleotide sequence ID" value="NZ_MLHQ01000036.1"/>
</dbReference>
<evidence type="ECO:0000313" key="2">
    <source>
        <dbReference type="Proteomes" id="UP000188602"/>
    </source>
</evidence>
<dbReference type="InterPro" id="IPR007351">
    <property type="entry name" value="YjbR"/>
</dbReference>
<keyword evidence="2" id="KW-1185">Reference proteome</keyword>
<dbReference type="OrthoDB" id="3194910at2"/>
<gene>
    <name evidence="1" type="ORF">BKL49_11205</name>
</gene>